<gene>
    <name evidence="1" type="ORF">rCG_30849</name>
</gene>
<name>A6IS51_RAT</name>
<sequence length="36" mass="3831">MPRGKSNSNSCVIFPDGCEPPCELRTSGRAVSALNH</sequence>
<dbReference type="EMBL" id="CH473968">
    <property type="protein sequence ID" value="EDL80402.1"/>
    <property type="molecule type" value="Genomic_DNA"/>
</dbReference>
<accession>A6IS51</accession>
<proteinExistence type="predicted"/>
<evidence type="ECO:0000313" key="2">
    <source>
        <dbReference type="Proteomes" id="UP000234681"/>
    </source>
</evidence>
<organism evidence="1 2">
    <name type="scientific">Rattus norvegicus</name>
    <name type="common">Rat</name>
    <dbReference type="NCBI Taxonomy" id="10116"/>
    <lineage>
        <taxon>Eukaryota</taxon>
        <taxon>Metazoa</taxon>
        <taxon>Chordata</taxon>
        <taxon>Craniata</taxon>
        <taxon>Vertebrata</taxon>
        <taxon>Euteleostomi</taxon>
        <taxon>Mammalia</taxon>
        <taxon>Eutheria</taxon>
        <taxon>Euarchontoglires</taxon>
        <taxon>Glires</taxon>
        <taxon>Rodentia</taxon>
        <taxon>Myomorpha</taxon>
        <taxon>Muroidea</taxon>
        <taxon>Muridae</taxon>
        <taxon>Murinae</taxon>
        <taxon>Rattus</taxon>
    </lineage>
</organism>
<reference evidence="2" key="1">
    <citation type="submission" date="2005-09" db="EMBL/GenBank/DDBJ databases">
        <authorList>
            <person name="Mural R.J."/>
            <person name="Li P.W."/>
            <person name="Adams M.D."/>
            <person name="Amanatides P.G."/>
            <person name="Baden-Tillson H."/>
            <person name="Barnstead M."/>
            <person name="Chin S.H."/>
            <person name="Dew I."/>
            <person name="Evans C.A."/>
            <person name="Ferriera S."/>
            <person name="Flanigan M."/>
            <person name="Fosler C."/>
            <person name="Glodek A."/>
            <person name="Gu Z."/>
            <person name="Holt R.A."/>
            <person name="Jennings D."/>
            <person name="Kraft C.L."/>
            <person name="Lu F."/>
            <person name="Nguyen T."/>
            <person name="Nusskern D.R."/>
            <person name="Pfannkoch C.M."/>
            <person name="Sitter C."/>
            <person name="Sutton G.G."/>
            <person name="Venter J.C."/>
            <person name="Wang Z."/>
            <person name="Woodage T."/>
            <person name="Zheng X.H."/>
            <person name="Zhong F."/>
        </authorList>
    </citation>
    <scope>NUCLEOTIDE SEQUENCE [LARGE SCALE GENOMIC DNA]</scope>
    <source>
        <strain>BN</strain>
        <strain evidence="2">Sprague-Dawley</strain>
    </source>
</reference>
<protein>
    <submittedName>
        <fullName evidence="1">RCG30849</fullName>
    </submittedName>
</protein>
<evidence type="ECO:0000313" key="1">
    <source>
        <dbReference type="EMBL" id="EDL80402.1"/>
    </source>
</evidence>
<dbReference type="Proteomes" id="UP000234681">
    <property type="component" value="Chromosome 5"/>
</dbReference>
<dbReference type="AlphaFoldDB" id="A6IS51"/>